<dbReference type="AlphaFoldDB" id="A0A940YKH5"/>
<dbReference type="Proteomes" id="UP000678374">
    <property type="component" value="Unassembled WGS sequence"/>
</dbReference>
<keyword evidence="3" id="KW-1185">Reference proteome</keyword>
<dbReference type="EMBL" id="JAGQDE010000013">
    <property type="protein sequence ID" value="MBQ0960332.1"/>
    <property type="molecule type" value="Genomic_DNA"/>
</dbReference>
<evidence type="ECO:0000256" key="1">
    <source>
        <dbReference type="SAM" id="SignalP"/>
    </source>
</evidence>
<dbReference type="Gene3D" id="2.60.120.260">
    <property type="entry name" value="Galactose-binding domain-like"/>
    <property type="match status" value="1"/>
</dbReference>
<evidence type="ECO:0000313" key="3">
    <source>
        <dbReference type="Proteomes" id="UP000678374"/>
    </source>
</evidence>
<evidence type="ECO:0000313" key="2">
    <source>
        <dbReference type="EMBL" id="MBQ0960332.1"/>
    </source>
</evidence>
<keyword evidence="1" id="KW-0732">Signal</keyword>
<protein>
    <submittedName>
        <fullName evidence="2">Uncharacterized protein</fullName>
    </submittedName>
</protein>
<comment type="caution">
    <text evidence="2">The sequence shown here is derived from an EMBL/GenBank/DDBJ whole genome shotgun (WGS) entry which is preliminary data.</text>
</comment>
<feature type="signal peptide" evidence="1">
    <location>
        <begin position="1"/>
        <end position="25"/>
    </location>
</feature>
<feature type="chain" id="PRO_5037529215" evidence="1">
    <location>
        <begin position="26"/>
        <end position="223"/>
    </location>
</feature>
<name>A0A940YKH5_9BURK</name>
<reference evidence="2" key="1">
    <citation type="submission" date="2021-04" db="EMBL/GenBank/DDBJ databases">
        <title>The genome sequence of Ideonella sp. 4Y11.</title>
        <authorList>
            <person name="Liu Y."/>
        </authorList>
    </citation>
    <scope>NUCLEOTIDE SEQUENCE</scope>
    <source>
        <strain evidence="2">4Y11</strain>
    </source>
</reference>
<gene>
    <name evidence="2" type="ORF">KAK06_15360</name>
</gene>
<proteinExistence type="predicted"/>
<sequence>MRLTAPLLSALALAASLAASLPAQAAKANLLVNGDFSADTTGWSGATLSDGRPLLNLFVDAGGELVYQARYDRCEPGDQPACKQYPMSPLLSQAVTLTAGTYKLSWYQHNDGKQIGPINAFDVRVLDPGEPLYVQDPATGYYVRTPPDMQGEILVIDPVTNRWVTAPPATHTLKFKAPVDGVYTIYLGLHGVGRLVDTGLPYDTVWIDQVKLSKVCKKNQPAC</sequence>
<organism evidence="2 3">
    <name type="scientific">Ideonella aquatica</name>
    <dbReference type="NCBI Taxonomy" id="2824119"/>
    <lineage>
        <taxon>Bacteria</taxon>
        <taxon>Pseudomonadati</taxon>
        <taxon>Pseudomonadota</taxon>
        <taxon>Betaproteobacteria</taxon>
        <taxon>Burkholderiales</taxon>
        <taxon>Sphaerotilaceae</taxon>
        <taxon>Ideonella</taxon>
    </lineage>
</organism>
<accession>A0A940YKH5</accession>
<dbReference type="RefSeq" id="WP_210803003.1">
    <property type="nucleotide sequence ID" value="NZ_JAGQDE010000013.1"/>
</dbReference>